<keyword evidence="2" id="KW-1185">Reference proteome</keyword>
<dbReference type="PANTHER" id="PTHR21696:SF2">
    <property type="entry name" value="PROTEIN UNC-79 HOMOLOG"/>
    <property type="match status" value="1"/>
</dbReference>
<organism evidence="1 2">
    <name type="scientific">Trichomalopsis sarcophagae</name>
    <dbReference type="NCBI Taxonomy" id="543379"/>
    <lineage>
        <taxon>Eukaryota</taxon>
        <taxon>Metazoa</taxon>
        <taxon>Ecdysozoa</taxon>
        <taxon>Arthropoda</taxon>
        <taxon>Hexapoda</taxon>
        <taxon>Insecta</taxon>
        <taxon>Pterygota</taxon>
        <taxon>Neoptera</taxon>
        <taxon>Endopterygota</taxon>
        <taxon>Hymenoptera</taxon>
        <taxon>Apocrita</taxon>
        <taxon>Proctotrupomorpha</taxon>
        <taxon>Chalcidoidea</taxon>
        <taxon>Pteromalidae</taxon>
        <taxon>Pteromalinae</taxon>
        <taxon>Trichomalopsis</taxon>
    </lineage>
</organism>
<protein>
    <submittedName>
        <fullName evidence="1">Uncharacterized protein</fullName>
    </submittedName>
</protein>
<gene>
    <name evidence="1" type="ORF">TSAR_007979</name>
</gene>
<reference evidence="1 2" key="1">
    <citation type="journal article" date="2017" name="Curr. Biol.">
        <title>The Evolution of Venom by Co-option of Single-Copy Genes.</title>
        <authorList>
            <person name="Martinson E.O."/>
            <person name="Mrinalini"/>
            <person name="Kelkar Y.D."/>
            <person name="Chang C.H."/>
            <person name="Werren J.H."/>
        </authorList>
    </citation>
    <scope>NUCLEOTIDE SEQUENCE [LARGE SCALE GENOMIC DNA]</scope>
    <source>
        <strain evidence="1 2">Alberta</strain>
        <tissue evidence="1">Whole body</tissue>
    </source>
</reference>
<dbReference type="PANTHER" id="PTHR21696">
    <property type="entry name" value="PROTEIN UNC-79 HOMOLOG"/>
    <property type="match status" value="1"/>
</dbReference>
<proteinExistence type="predicted"/>
<dbReference type="STRING" id="543379.A0A232FNH3"/>
<dbReference type="AlphaFoldDB" id="A0A232FNH3"/>
<comment type="caution">
    <text evidence="1">The sequence shown here is derived from an EMBL/GenBank/DDBJ whole genome shotgun (WGS) entry which is preliminary data.</text>
</comment>
<sequence>MKLASIHGFNWKVLVFITFRDVLVIVENEEIFVTIKILDPDLSPLGFDASRMYNFVAKRFNNTNAKVQEQALNWLQTLTLLGITIPLPQLFSMFSEGILDSKKVDSTNLTVAENILNGLNYKGKQVNPSK</sequence>
<dbReference type="Proteomes" id="UP000215335">
    <property type="component" value="Unassembled WGS sequence"/>
</dbReference>
<dbReference type="InterPro" id="IPR024855">
    <property type="entry name" value="UNC79"/>
</dbReference>
<evidence type="ECO:0000313" key="2">
    <source>
        <dbReference type="Proteomes" id="UP000215335"/>
    </source>
</evidence>
<dbReference type="EMBL" id="NNAY01000004">
    <property type="protein sequence ID" value="OXU32185.1"/>
    <property type="molecule type" value="Genomic_DNA"/>
</dbReference>
<evidence type="ECO:0000313" key="1">
    <source>
        <dbReference type="EMBL" id="OXU32185.1"/>
    </source>
</evidence>
<accession>A0A232FNH3</accession>
<name>A0A232FNH3_9HYME</name>